<feature type="region of interest" description="Disordered" evidence="1">
    <location>
        <begin position="264"/>
        <end position="290"/>
    </location>
</feature>
<keyword evidence="2" id="KW-0732">Signal</keyword>
<sequence length="290" mass="32334">MKCQLVAILFFACVFESSIAFSHTIYTKDGRTISSPEIWEDVQGYYIDDVSLYGYKTAGMPDPLVNKLSELQFQVARTKEQLFQRIGAVIGAANVKKFQAVLEKYIEEKVVISYEKRGNTLSLEKAEVEKIVYETPPPPLKMDSIHINDPETQQAIAAEEARLYEQLREGREAKNAAPAGSAEKREYETDAQKIQAKITELKHNPVGYFLRYYPDSVTLSTPLKPDECATLCGGTPSKEGKVATIANTSEEAAIYKRCVARCTNPKKGSEKRGSQKQKDDESEESGAQTP</sequence>
<dbReference type="HOGENOM" id="CLU_958651_0_0_0"/>
<feature type="chain" id="PRO_5001755217" evidence="2">
    <location>
        <begin position="23"/>
        <end position="290"/>
    </location>
</feature>
<name>A0A081BPM9_9BACT</name>
<evidence type="ECO:0000313" key="3">
    <source>
        <dbReference type="EMBL" id="GAK52345.1"/>
    </source>
</evidence>
<evidence type="ECO:0000256" key="1">
    <source>
        <dbReference type="SAM" id="MobiDB-lite"/>
    </source>
</evidence>
<evidence type="ECO:0000313" key="4">
    <source>
        <dbReference type="Proteomes" id="UP000030700"/>
    </source>
</evidence>
<accession>A0A081BPM9</accession>
<feature type="signal peptide" evidence="2">
    <location>
        <begin position="1"/>
        <end position="22"/>
    </location>
</feature>
<dbReference type="EMBL" id="DF820458">
    <property type="protein sequence ID" value="GAK52345.1"/>
    <property type="molecule type" value="Genomic_DNA"/>
</dbReference>
<organism evidence="3">
    <name type="scientific">Candidatus Moduliflexus flocculans</name>
    <dbReference type="NCBI Taxonomy" id="1499966"/>
    <lineage>
        <taxon>Bacteria</taxon>
        <taxon>Candidatus Moduliflexota</taxon>
        <taxon>Candidatus Moduliflexia</taxon>
        <taxon>Candidatus Moduliflexales</taxon>
        <taxon>Candidatus Moduliflexaceae</taxon>
    </lineage>
</organism>
<protein>
    <submittedName>
        <fullName evidence="3">Uncharacterized protein</fullName>
    </submittedName>
</protein>
<gene>
    <name evidence="3" type="ORF">U14_03596</name>
</gene>
<keyword evidence="4" id="KW-1185">Reference proteome</keyword>
<evidence type="ECO:0000256" key="2">
    <source>
        <dbReference type="SAM" id="SignalP"/>
    </source>
</evidence>
<proteinExistence type="predicted"/>
<reference evidence="3" key="1">
    <citation type="journal article" date="2015" name="PeerJ">
        <title>First genomic representation of candidate bacterial phylum KSB3 points to enhanced environmental sensing as a trigger of wastewater bulking.</title>
        <authorList>
            <person name="Sekiguchi Y."/>
            <person name="Ohashi A."/>
            <person name="Parks D.H."/>
            <person name="Yamauchi T."/>
            <person name="Tyson G.W."/>
            <person name="Hugenholtz P."/>
        </authorList>
    </citation>
    <scope>NUCLEOTIDE SEQUENCE [LARGE SCALE GENOMIC DNA]</scope>
</reference>
<feature type="compositionally biased region" description="Basic and acidic residues" evidence="1">
    <location>
        <begin position="267"/>
        <end position="279"/>
    </location>
</feature>
<dbReference type="AlphaFoldDB" id="A0A081BPM9"/>
<dbReference type="Proteomes" id="UP000030700">
    <property type="component" value="Unassembled WGS sequence"/>
</dbReference>